<sequence length="195" mass="22282">MMTGNKFGFIRYNNHSSVINAISRASGLWIGRRNLVVKKASFERRHQKPDHGKITPGLNRFAPLQYAQTLNVGGRDSCYRNKDFTQIKDLEKRITINLVPTASEWLWRSAIADLKEVSIPEIIMNAFTELNFKDVQARSMGGKFMLITFPNIEDRNNALGNQVIKGWFQSFKHWNGDAASLSRLVWLKIRGMPGN</sequence>
<keyword evidence="2" id="KW-1185">Reference proteome</keyword>
<comment type="caution">
    <text evidence="1">The sequence shown here is derived from an EMBL/GenBank/DDBJ whole genome shotgun (WGS) entry which is preliminary data.</text>
</comment>
<accession>A0ACB7YJU9</accession>
<gene>
    <name evidence="1" type="ORF">Vadar_002303</name>
</gene>
<evidence type="ECO:0000313" key="2">
    <source>
        <dbReference type="Proteomes" id="UP000828048"/>
    </source>
</evidence>
<protein>
    <submittedName>
        <fullName evidence="1">Uncharacterized protein</fullName>
    </submittedName>
</protein>
<proteinExistence type="predicted"/>
<reference evidence="1 2" key="1">
    <citation type="journal article" date="2021" name="Hortic Res">
        <title>High-quality reference genome and annotation aids understanding of berry development for evergreen blueberry (Vaccinium darrowii).</title>
        <authorList>
            <person name="Yu J."/>
            <person name="Hulse-Kemp A.M."/>
            <person name="Babiker E."/>
            <person name="Staton M."/>
        </authorList>
    </citation>
    <scope>NUCLEOTIDE SEQUENCE [LARGE SCALE GENOMIC DNA]</scope>
    <source>
        <strain evidence="2">cv. NJ 8807/NJ 8810</strain>
        <tissue evidence="1">Young leaf</tissue>
    </source>
</reference>
<dbReference type="Proteomes" id="UP000828048">
    <property type="component" value="Chromosome 11"/>
</dbReference>
<dbReference type="EMBL" id="CM037161">
    <property type="protein sequence ID" value="KAH7853429.1"/>
    <property type="molecule type" value="Genomic_DNA"/>
</dbReference>
<organism evidence="1 2">
    <name type="scientific">Vaccinium darrowii</name>
    <dbReference type="NCBI Taxonomy" id="229202"/>
    <lineage>
        <taxon>Eukaryota</taxon>
        <taxon>Viridiplantae</taxon>
        <taxon>Streptophyta</taxon>
        <taxon>Embryophyta</taxon>
        <taxon>Tracheophyta</taxon>
        <taxon>Spermatophyta</taxon>
        <taxon>Magnoliopsida</taxon>
        <taxon>eudicotyledons</taxon>
        <taxon>Gunneridae</taxon>
        <taxon>Pentapetalae</taxon>
        <taxon>asterids</taxon>
        <taxon>Ericales</taxon>
        <taxon>Ericaceae</taxon>
        <taxon>Vaccinioideae</taxon>
        <taxon>Vaccinieae</taxon>
        <taxon>Vaccinium</taxon>
    </lineage>
</organism>
<evidence type="ECO:0000313" key="1">
    <source>
        <dbReference type="EMBL" id="KAH7853429.1"/>
    </source>
</evidence>
<name>A0ACB7YJU9_9ERIC</name>